<dbReference type="EMBL" id="CP002046">
    <property type="protein sequence ID" value="EAP87762.1"/>
    <property type="molecule type" value="Genomic_DNA"/>
</dbReference>
<feature type="compositionally biased region" description="Gly residues" evidence="2">
    <location>
        <begin position="966"/>
        <end position="984"/>
    </location>
</feature>
<feature type="transmembrane region" description="Helical" evidence="3">
    <location>
        <begin position="57"/>
        <end position="78"/>
    </location>
</feature>
<protein>
    <submittedName>
        <fullName evidence="4">Glutamyl-tRNA synthetase</fullName>
    </submittedName>
</protein>
<evidence type="ECO:0000256" key="2">
    <source>
        <dbReference type="SAM" id="MobiDB-lite"/>
    </source>
</evidence>
<dbReference type="eggNOG" id="COG1196">
    <property type="taxonomic scope" value="Bacteria"/>
</dbReference>
<dbReference type="HOGENOM" id="CLU_008611_0_0_10"/>
<feature type="compositionally biased region" description="Basic and acidic residues" evidence="2">
    <location>
        <begin position="665"/>
        <end position="695"/>
    </location>
</feature>
<dbReference type="OrthoDB" id="9812498at2"/>
<reference evidence="4 5" key="1">
    <citation type="journal article" date="2010" name="J. Bacteriol.">
        <title>The complete genome sequence of Croceibacter atlanticus HTCC2559T.</title>
        <authorList>
            <person name="Oh H.M."/>
            <person name="Kang I."/>
            <person name="Ferriera S."/>
            <person name="Giovannoni S.J."/>
            <person name="Cho J.C."/>
        </authorList>
    </citation>
    <scope>NUCLEOTIDE SEQUENCE [LARGE SCALE GENOMIC DNA]</scope>
    <source>
        <strain evidence="5">ATCC BAA-628 / HTCC2559 / KCTC 12090</strain>
    </source>
</reference>
<keyword evidence="3" id="KW-1133">Transmembrane helix</keyword>
<feature type="transmembrane region" description="Helical" evidence="3">
    <location>
        <begin position="152"/>
        <end position="170"/>
    </location>
</feature>
<evidence type="ECO:0000256" key="1">
    <source>
        <dbReference type="SAM" id="Coils"/>
    </source>
</evidence>
<evidence type="ECO:0000256" key="3">
    <source>
        <dbReference type="SAM" id="Phobius"/>
    </source>
</evidence>
<feature type="region of interest" description="Disordered" evidence="2">
    <location>
        <begin position="665"/>
        <end position="788"/>
    </location>
</feature>
<accession>A3U695</accession>
<feature type="coiled-coil region" evidence="1">
    <location>
        <begin position="497"/>
        <end position="544"/>
    </location>
</feature>
<organism evidence="4 5">
    <name type="scientific">Croceibacter atlanticus (strain ATCC BAA-628 / JCM 21780 / CIP 108009 / IAM 15332 / KCTC 12090 / HTCC2559)</name>
    <dbReference type="NCBI Taxonomy" id="216432"/>
    <lineage>
        <taxon>Bacteria</taxon>
        <taxon>Pseudomonadati</taxon>
        <taxon>Bacteroidota</taxon>
        <taxon>Flavobacteriia</taxon>
        <taxon>Flavobacteriales</taxon>
        <taxon>Flavobacteriaceae</taxon>
        <taxon>Croceibacter</taxon>
    </lineage>
</organism>
<proteinExistence type="predicted"/>
<keyword evidence="4" id="KW-0436">Ligase</keyword>
<dbReference type="KEGG" id="cat:CA2559_03365"/>
<keyword evidence="1" id="KW-0175">Coiled coil</keyword>
<sequence length="1146" mass="131945">MNHYNQIIDKLERFIRKYYTNELLKGIILFFAIGLLYFLLTVFLEWVLWLSPLARTILFWTFIAVEIALFGRFIIYPLSKLFKLSKGISYEQASAIIGQHFTEVNDKLLNVLQLKQNTESSELLLASIDQKAEELQPIQFNFAVNFKDNTKYLKYLAIPVLILLAIWISGKSNLFTESYDRVVNYQQAYEPPAPFQFFVVNDNLDAKENQDFTIEVRTTGNFIPQEATINYNGETYFMKSVSAGVFQYTFNQLKEPLSFYLSANEVKSIPYTISLTKVPTLLSFNMALNYPAYTGRRDEVLQGTGSATIPEGTTITWDLATQSTSQVSMILRYTTQEFTVNDNTFSLQKRIFNNFNYEISTSNEQLKNYENLAYGLRVIKDQYPELVLKSETDSLNKQAMYFFGSASDDYGLSKLELVYYPSEDEASSKKLPIAINSTTYDDFVYAFPDTLSLPKGVPYNFYFQVFDNDRVNGSKRVKSEVFSFRKLTDNEVEEQQFEEQKETISGMNKSLEKMKDREKELEELNQLQKEKEALNFNDKKKLEEFLKRQKQQEQIMQQFSKKMKENLQQFQQDNPENDPVKQKLEERFQRNEEQLKKNEELLEELQKVQDKINKEELSEKLEKLAKQNQNEEKNLEQLLELTKRYYVEKKALKVAEDLEKLAQKQEELSKNDGDENTKEAQEELNKEFKKLQEDLKDLEEENKDLKEPMDISRDEEKEESIKEDQEDASEKLDSESKENQEEESSEQKNSDKQDAQKKQKSAADKMKEMGQKMASQMQESGESGESEDAEMLRQILDNLVTFSFEQEGLMDDFKAMERNNPAFAKKLKRQSVLRENFTHIDDSLYALSLRNAELGEIVNEKLTDIEFNIDKSLERLSDNYLPQGISNQQYTVTAANELAFLLANSLDNMNASMGSSGKGKSGKGKGKGKGEGQGKGFQLPDIIKKQEELGEQLKNGMKPGQKPGEGSQGKNGKSGEGGEGGSSGENGKSGTDGKNGNKEGEGKDGNQLDEQMSGELFEIYQKQQQLRNQLEDKIREEGLGADAERLAKQMEQVEQSLLDKGFDNKVLQQMTNLKHQLLKLDSATLEQGQDDKRESKSNLKSFSNPTNSHILKAKEYFNTTEILNRQTLPLRQDYKQKVQDYFKEND</sequence>
<dbReference type="RefSeq" id="WP_013186438.1">
    <property type="nucleotide sequence ID" value="NC_014230.1"/>
</dbReference>
<dbReference type="AlphaFoldDB" id="A3U695"/>
<name>A3U695_CROAH</name>
<feature type="region of interest" description="Disordered" evidence="2">
    <location>
        <begin position="1087"/>
        <end position="1106"/>
    </location>
</feature>
<keyword evidence="3" id="KW-0812">Transmembrane</keyword>
<dbReference type="STRING" id="216432.CA2559_03365"/>
<feature type="region of interest" description="Disordered" evidence="2">
    <location>
        <begin position="954"/>
        <end position="1026"/>
    </location>
</feature>
<feature type="compositionally biased region" description="Basic and acidic residues" evidence="2">
    <location>
        <begin position="995"/>
        <end position="1006"/>
    </location>
</feature>
<feature type="compositionally biased region" description="Low complexity" evidence="2">
    <location>
        <begin position="985"/>
        <end position="994"/>
    </location>
</feature>
<gene>
    <name evidence="4" type="ordered locus">CA2559_03365</name>
</gene>
<dbReference type="GO" id="GO:0004812">
    <property type="term" value="F:aminoacyl-tRNA ligase activity"/>
    <property type="evidence" value="ECO:0007669"/>
    <property type="project" value="UniProtKB-KW"/>
</dbReference>
<keyword evidence="4" id="KW-0030">Aminoacyl-tRNA synthetase</keyword>
<dbReference type="Proteomes" id="UP000002297">
    <property type="component" value="Chromosome"/>
</dbReference>
<feature type="compositionally biased region" description="Basic and acidic residues" evidence="2">
    <location>
        <begin position="703"/>
        <end position="770"/>
    </location>
</feature>
<feature type="region of interest" description="Disordered" evidence="2">
    <location>
        <begin position="912"/>
        <end position="940"/>
    </location>
</feature>
<evidence type="ECO:0000313" key="4">
    <source>
        <dbReference type="EMBL" id="EAP87762.1"/>
    </source>
</evidence>
<keyword evidence="3" id="KW-0472">Membrane</keyword>
<evidence type="ECO:0000313" key="5">
    <source>
        <dbReference type="Proteomes" id="UP000002297"/>
    </source>
</evidence>
<dbReference type="GeneID" id="89452464"/>
<keyword evidence="5" id="KW-1185">Reference proteome</keyword>
<feature type="transmembrane region" description="Helical" evidence="3">
    <location>
        <begin position="23"/>
        <end position="51"/>
    </location>
</feature>